<dbReference type="InterPro" id="IPR003593">
    <property type="entry name" value="AAA+_ATPase"/>
</dbReference>
<evidence type="ECO:0000256" key="1">
    <source>
        <dbReference type="ARBA" id="ARBA00022737"/>
    </source>
</evidence>
<dbReference type="PROSITE" id="PS00870">
    <property type="entry name" value="CLPAB_1"/>
    <property type="match status" value="1"/>
</dbReference>
<dbReference type="InterPro" id="IPR036628">
    <property type="entry name" value="Clp_N_dom_sf"/>
</dbReference>
<dbReference type="GO" id="GO:0005524">
    <property type="term" value="F:ATP binding"/>
    <property type="evidence" value="ECO:0007669"/>
    <property type="project" value="UniProtKB-KW"/>
</dbReference>
<comment type="similarity">
    <text evidence="6">Belongs to the ClpA/ClpB family.</text>
</comment>
<sequence>MSFKFNNFTPKANNAVNLALLQAASLGHTYIGSEHLLLGLLKEGTGVAYTVLVRRSITEEIVKTKLIQAVGKGIKSNLTPSDFTPRCKHILEMASVEAKTLAQPIVGTEHILMALLKEPDCYAVRFLMSLGYDCDSLYKDVIEGIGSEIADSIYWKAARKPPLKNGKAQNTKTPNLDKFSKDLTQAARENTLDPLIGRDKEVLRVIQILTRRTKNNPCLIGEAGVGKTAIVEGLAQRVIRGDVPDNLIGKRVISIDLSSMIAGTKFRGEFEERLRNCLNEVNEAGNVVLFIDELHTIIGAGSAEGAIDAANILKPQLARGELQVIGATTIDEFRRHIEKDSALARRFQSVLISEPTPEDTISILKGLKTKYEEHHHIKITDDAINASVNYSVRYLTEKFLPDKAIDLLDESSSLVKLKAFTQPERLADMENQLLLLSHQKEEAILAQDFERAAKLRDNEMKLKENLPQENLLGGGRAMDRVDAEDVAEVVAFQTGIDVSRVTEEQSERLLQLEQRLHQRVIGQNEAVTSVSRAIRRNRVGLGDPNRPIGSFLFLGPTGVGKTELCKALAEALFADERSMIRVDMSEFMEKHTVSRLIGSPPGYVGYDDGGQLTEKVRRKPFSVLLFDEIEKAHYDVFNIMLQILDDGILNDAQGRTVNFKNCIIIMTSNIGAQLITEKQLIGFSQDSHIPSDETIKSQVMTELKKAFRPEFLNRIDEMIVFHRLTQQEIEKIACNLLEIVKQRLKKRNINIRFSQNLLHHLVQAGFDSKYGARPLKRAIQSMIEDRLAEEILSGKINEGDELLCSYDNQIVFLKEECKVAAD</sequence>
<accession>A0A1H7ZPU0</accession>
<dbReference type="Proteomes" id="UP000199158">
    <property type="component" value="Unassembled WGS sequence"/>
</dbReference>
<feature type="domain" description="UVR" evidence="7">
    <location>
        <begin position="430"/>
        <end position="465"/>
    </location>
</feature>
<dbReference type="PROSITE" id="PS51903">
    <property type="entry name" value="CLP_R"/>
    <property type="match status" value="1"/>
</dbReference>
<dbReference type="RefSeq" id="WP_092751799.1">
    <property type="nucleotide sequence ID" value="NZ_FOCG01000001.1"/>
</dbReference>
<dbReference type="SMART" id="SM00382">
    <property type="entry name" value="AAA"/>
    <property type="match status" value="2"/>
</dbReference>
<dbReference type="CDD" id="cd00009">
    <property type="entry name" value="AAA"/>
    <property type="match status" value="1"/>
</dbReference>
<dbReference type="Gene3D" id="1.10.1780.10">
    <property type="entry name" value="Clp, N-terminal domain"/>
    <property type="match status" value="1"/>
</dbReference>
<dbReference type="EMBL" id="FOCG01000001">
    <property type="protein sequence ID" value="SEM59568.1"/>
    <property type="molecule type" value="Genomic_DNA"/>
</dbReference>
<evidence type="ECO:0000256" key="6">
    <source>
        <dbReference type="RuleBase" id="RU004432"/>
    </source>
</evidence>
<dbReference type="GO" id="GO:0005737">
    <property type="term" value="C:cytoplasm"/>
    <property type="evidence" value="ECO:0007669"/>
    <property type="project" value="TreeGrafter"/>
</dbReference>
<keyword evidence="2 6" id="KW-0547">Nucleotide-binding</keyword>
<gene>
    <name evidence="9" type="ORF">SAMN05216180_0769</name>
</gene>
<evidence type="ECO:0000313" key="9">
    <source>
        <dbReference type="EMBL" id="SEM59568.1"/>
    </source>
</evidence>
<dbReference type="InterPro" id="IPR019489">
    <property type="entry name" value="Clp_ATPase_C"/>
</dbReference>
<dbReference type="Pfam" id="PF02861">
    <property type="entry name" value="Clp_N"/>
    <property type="match status" value="1"/>
</dbReference>
<dbReference type="FunFam" id="3.40.50.300:FF:000025">
    <property type="entry name" value="ATP-dependent Clp protease subunit"/>
    <property type="match status" value="1"/>
</dbReference>
<dbReference type="PROSITE" id="PS50151">
    <property type="entry name" value="UVR"/>
    <property type="match status" value="1"/>
</dbReference>
<dbReference type="InterPro" id="IPR041546">
    <property type="entry name" value="ClpA/ClpB_AAA_lid"/>
</dbReference>
<reference evidence="9 10" key="1">
    <citation type="submission" date="2016-10" db="EMBL/GenBank/DDBJ databases">
        <authorList>
            <person name="de Groot N.N."/>
        </authorList>
    </citation>
    <scope>NUCLEOTIDE SEQUENCE [LARGE SCALE GENOMIC DNA]</scope>
    <source>
        <strain evidence="9 10">CGMCC 1.5070</strain>
    </source>
</reference>
<dbReference type="CDD" id="cd19499">
    <property type="entry name" value="RecA-like_ClpB_Hsp104-like"/>
    <property type="match status" value="1"/>
</dbReference>
<dbReference type="PANTHER" id="PTHR11638:SF18">
    <property type="entry name" value="HEAT SHOCK PROTEIN 104"/>
    <property type="match status" value="1"/>
</dbReference>
<keyword evidence="3 6" id="KW-0067">ATP-binding</keyword>
<dbReference type="Gene3D" id="4.10.860.10">
    <property type="entry name" value="UVR domain"/>
    <property type="match status" value="1"/>
</dbReference>
<dbReference type="STRING" id="474960.SAMN05216180_0769"/>
<evidence type="ECO:0000256" key="4">
    <source>
        <dbReference type="ARBA" id="ARBA00023186"/>
    </source>
</evidence>
<evidence type="ECO:0000313" key="10">
    <source>
        <dbReference type="Proteomes" id="UP000199158"/>
    </source>
</evidence>
<protein>
    <submittedName>
        <fullName evidence="9">ATP-dependent Clp protease ATP-binding subunit ClpC</fullName>
    </submittedName>
</protein>
<evidence type="ECO:0000259" key="8">
    <source>
        <dbReference type="PROSITE" id="PS51903"/>
    </source>
</evidence>
<dbReference type="InterPro" id="IPR004176">
    <property type="entry name" value="Clp_R_N"/>
</dbReference>
<keyword evidence="4 6" id="KW-0143">Chaperone</keyword>
<dbReference type="FunFam" id="3.40.50.300:FF:000010">
    <property type="entry name" value="Chaperone clpB 1, putative"/>
    <property type="match status" value="1"/>
</dbReference>
<dbReference type="Pfam" id="PF10431">
    <property type="entry name" value="ClpB_D2-small"/>
    <property type="match status" value="1"/>
</dbReference>
<dbReference type="GO" id="GO:0008233">
    <property type="term" value="F:peptidase activity"/>
    <property type="evidence" value="ECO:0007669"/>
    <property type="project" value="UniProtKB-KW"/>
</dbReference>
<dbReference type="Pfam" id="PF17871">
    <property type="entry name" value="AAA_lid_9"/>
    <property type="match status" value="1"/>
</dbReference>
<dbReference type="AlphaFoldDB" id="A0A1H7ZPU0"/>
<dbReference type="Gene3D" id="3.40.50.300">
    <property type="entry name" value="P-loop containing nucleotide triphosphate hydrolases"/>
    <property type="match status" value="2"/>
</dbReference>
<dbReference type="Gene3D" id="1.10.8.60">
    <property type="match status" value="2"/>
</dbReference>
<keyword evidence="10" id="KW-1185">Reference proteome</keyword>
<evidence type="ECO:0000256" key="3">
    <source>
        <dbReference type="ARBA" id="ARBA00022840"/>
    </source>
</evidence>
<dbReference type="PANTHER" id="PTHR11638">
    <property type="entry name" value="ATP-DEPENDENT CLP PROTEASE"/>
    <property type="match status" value="1"/>
</dbReference>
<dbReference type="InterPro" id="IPR001943">
    <property type="entry name" value="UVR_dom"/>
</dbReference>
<dbReference type="InterPro" id="IPR001270">
    <property type="entry name" value="ClpA/B"/>
</dbReference>
<dbReference type="SUPFAM" id="SSF81923">
    <property type="entry name" value="Double Clp-N motif"/>
    <property type="match status" value="1"/>
</dbReference>
<dbReference type="InterPro" id="IPR018368">
    <property type="entry name" value="ClpA/B_CS1"/>
</dbReference>
<dbReference type="SUPFAM" id="SSF52540">
    <property type="entry name" value="P-loop containing nucleoside triphosphate hydrolases"/>
    <property type="match status" value="2"/>
</dbReference>
<keyword evidence="9" id="KW-0378">Hydrolase</keyword>
<dbReference type="GO" id="GO:0006508">
    <property type="term" value="P:proteolysis"/>
    <property type="evidence" value="ECO:0007669"/>
    <property type="project" value="UniProtKB-KW"/>
</dbReference>
<organism evidence="9 10">
    <name type="scientific">Hydrogenoanaerobacterium saccharovorans</name>
    <dbReference type="NCBI Taxonomy" id="474960"/>
    <lineage>
        <taxon>Bacteria</taxon>
        <taxon>Bacillati</taxon>
        <taxon>Bacillota</taxon>
        <taxon>Clostridia</taxon>
        <taxon>Eubacteriales</taxon>
        <taxon>Oscillospiraceae</taxon>
        <taxon>Hydrogenoanaerobacterium</taxon>
    </lineage>
</organism>
<dbReference type="PRINTS" id="PR00300">
    <property type="entry name" value="CLPPROTEASEA"/>
</dbReference>
<name>A0A1H7ZPU0_9FIRM</name>
<dbReference type="GO" id="GO:0016887">
    <property type="term" value="F:ATP hydrolysis activity"/>
    <property type="evidence" value="ECO:0007669"/>
    <property type="project" value="InterPro"/>
</dbReference>
<dbReference type="InterPro" id="IPR027417">
    <property type="entry name" value="P-loop_NTPase"/>
</dbReference>
<dbReference type="Pfam" id="PF00004">
    <property type="entry name" value="AAA"/>
    <property type="match status" value="1"/>
</dbReference>
<feature type="domain" description="Clp R" evidence="8">
    <location>
        <begin position="5"/>
        <end position="147"/>
    </location>
</feature>
<dbReference type="InterPro" id="IPR003959">
    <property type="entry name" value="ATPase_AAA_core"/>
</dbReference>
<evidence type="ECO:0000259" key="7">
    <source>
        <dbReference type="PROSITE" id="PS50151"/>
    </source>
</evidence>
<keyword evidence="1 5" id="KW-0677">Repeat</keyword>
<dbReference type="InterPro" id="IPR028299">
    <property type="entry name" value="ClpA/B_CS2"/>
</dbReference>
<dbReference type="SMART" id="SM01086">
    <property type="entry name" value="ClpB_D2-small"/>
    <property type="match status" value="1"/>
</dbReference>
<dbReference type="PROSITE" id="PS00871">
    <property type="entry name" value="CLPAB_2"/>
    <property type="match status" value="1"/>
</dbReference>
<dbReference type="GO" id="GO:0034605">
    <property type="term" value="P:cellular response to heat"/>
    <property type="evidence" value="ECO:0007669"/>
    <property type="project" value="TreeGrafter"/>
</dbReference>
<evidence type="ECO:0000256" key="2">
    <source>
        <dbReference type="ARBA" id="ARBA00022741"/>
    </source>
</evidence>
<dbReference type="OrthoDB" id="9803641at2"/>
<keyword evidence="9" id="KW-0645">Protease</keyword>
<proteinExistence type="inferred from homology"/>
<dbReference type="InterPro" id="IPR050130">
    <property type="entry name" value="ClpA_ClpB"/>
</dbReference>
<dbReference type="Pfam" id="PF07724">
    <property type="entry name" value="AAA_2"/>
    <property type="match status" value="1"/>
</dbReference>
<evidence type="ECO:0000256" key="5">
    <source>
        <dbReference type="PROSITE-ProRule" id="PRU01251"/>
    </source>
</evidence>